<dbReference type="PANTHER" id="PTHR30055:SF209">
    <property type="entry name" value="POSSIBLE TRANSCRIPTIONAL REGULATORY PROTEIN (PROBABLY TETR-FAMILY)"/>
    <property type="match status" value="1"/>
</dbReference>
<accession>A0ABS0D9N7</accession>
<evidence type="ECO:0000259" key="3">
    <source>
        <dbReference type="PROSITE" id="PS50977"/>
    </source>
</evidence>
<keyword evidence="5" id="KW-1185">Reference proteome</keyword>
<dbReference type="SUPFAM" id="SSF46689">
    <property type="entry name" value="Homeodomain-like"/>
    <property type="match status" value="1"/>
</dbReference>
<dbReference type="InterPro" id="IPR036271">
    <property type="entry name" value="Tet_transcr_reg_TetR-rel_C_sf"/>
</dbReference>
<evidence type="ECO:0000313" key="5">
    <source>
        <dbReference type="Proteomes" id="UP000707731"/>
    </source>
</evidence>
<dbReference type="InterPro" id="IPR009057">
    <property type="entry name" value="Homeodomain-like_sf"/>
</dbReference>
<name>A0ABS0D9N7_9NOCA</name>
<dbReference type="Gene3D" id="1.10.357.10">
    <property type="entry name" value="Tetracycline Repressor, domain 2"/>
    <property type="match status" value="1"/>
</dbReference>
<sequence length="191" mass="20166">MPEGRARERADAARNRRAILDATRSLLAEHGAEGVTMDRVAAAAGVGKGTIFHRFGSRAGLLQELIAEPGLALKEAITSGPPPLGPGAPAADRLVAFFAAMTDMVVDNAELVAAYSAIPPHPDRAQFHRFWVDHIIGLLREARPDVDAETVAVLLFGMLGGEAMAGMVRAGKADRVRAGVRDLVLSVARSD</sequence>
<proteinExistence type="predicted"/>
<comment type="caution">
    <text evidence="4">The sequence shown here is derived from an EMBL/GenBank/DDBJ whole genome shotgun (WGS) entry which is preliminary data.</text>
</comment>
<evidence type="ECO:0000313" key="4">
    <source>
        <dbReference type="EMBL" id="MBF6354362.1"/>
    </source>
</evidence>
<protein>
    <submittedName>
        <fullName evidence="4">Helix-turn-helix transcriptional regulator</fullName>
    </submittedName>
</protein>
<dbReference type="RefSeq" id="WP_195001136.1">
    <property type="nucleotide sequence ID" value="NZ_JADLQN010000001.1"/>
</dbReference>
<dbReference type="InterPro" id="IPR001647">
    <property type="entry name" value="HTH_TetR"/>
</dbReference>
<gene>
    <name evidence="4" type="ORF">IU449_07380</name>
</gene>
<feature type="domain" description="HTH tetR-type" evidence="3">
    <location>
        <begin position="13"/>
        <end position="73"/>
    </location>
</feature>
<dbReference type="Pfam" id="PF00440">
    <property type="entry name" value="TetR_N"/>
    <property type="match status" value="1"/>
</dbReference>
<feature type="DNA-binding region" description="H-T-H motif" evidence="2">
    <location>
        <begin position="36"/>
        <end position="55"/>
    </location>
</feature>
<organism evidence="4 5">
    <name type="scientific">Nocardia higoensis</name>
    <dbReference type="NCBI Taxonomy" id="228599"/>
    <lineage>
        <taxon>Bacteria</taxon>
        <taxon>Bacillati</taxon>
        <taxon>Actinomycetota</taxon>
        <taxon>Actinomycetes</taxon>
        <taxon>Mycobacteriales</taxon>
        <taxon>Nocardiaceae</taxon>
        <taxon>Nocardia</taxon>
    </lineage>
</organism>
<dbReference type="EMBL" id="JADLQN010000001">
    <property type="protein sequence ID" value="MBF6354362.1"/>
    <property type="molecule type" value="Genomic_DNA"/>
</dbReference>
<dbReference type="SUPFAM" id="SSF48498">
    <property type="entry name" value="Tetracyclin repressor-like, C-terminal domain"/>
    <property type="match status" value="1"/>
</dbReference>
<evidence type="ECO:0000256" key="1">
    <source>
        <dbReference type="ARBA" id="ARBA00023125"/>
    </source>
</evidence>
<reference evidence="4 5" key="1">
    <citation type="submission" date="2020-10" db="EMBL/GenBank/DDBJ databases">
        <title>Identification of Nocardia species via Next-generation sequencing and recognition of intraspecies genetic diversity.</title>
        <authorList>
            <person name="Li P."/>
            <person name="Li P."/>
            <person name="Lu B."/>
        </authorList>
    </citation>
    <scope>NUCLEOTIDE SEQUENCE [LARGE SCALE GENOMIC DNA]</scope>
    <source>
        <strain evidence="4 5">BJ06-0143</strain>
    </source>
</reference>
<dbReference type="Proteomes" id="UP000707731">
    <property type="component" value="Unassembled WGS sequence"/>
</dbReference>
<evidence type="ECO:0000256" key="2">
    <source>
        <dbReference type="PROSITE-ProRule" id="PRU00335"/>
    </source>
</evidence>
<dbReference type="PROSITE" id="PS50977">
    <property type="entry name" value="HTH_TETR_2"/>
    <property type="match status" value="1"/>
</dbReference>
<dbReference type="PANTHER" id="PTHR30055">
    <property type="entry name" value="HTH-TYPE TRANSCRIPTIONAL REGULATOR RUTR"/>
    <property type="match status" value="1"/>
</dbReference>
<dbReference type="InterPro" id="IPR050109">
    <property type="entry name" value="HTH-type_TetR-like_transc_reg"/>
</dbReference>
<dbReference type="PRINTS" id="PR00455">
    <property type="entry name" value="HTHTETR"/>
</dbReference>
<keyword evidence="1 2" id="KW-0238">DNA-binding</keyword>